<keyword evidence="3" id="KW-1185">Reference proteome</keyword>
<keyword evidence="1" id="KW-0812">Transmembrane</keyword>
<evidence type="ECO:0000313" key="3">
    <source>
        <dbReference type="Proteomes" id="UP000182658"/>
    </source>
</evidence>
<dbReference type="EMBL" id="KV875096">
    <property type="protein sequence ID" value="OIW30493.1"/>
    <property type="molecule type" value="Genomic_DNA"/>
</dbReference>
<dbReference type="Proteomes" id="UP000182658">
    <property type="component" value="Unassembled WGS sequence"/>
</dbReference>
<name>A0A1J7IT31_9PEZI</name>
<reference evidence="2 3" key="1">
    <citation type="submission" date="2016-10" db="EMBL/GenBank/DDBJ databases">
        <title>Draft genome sequence of Coniochaeta ligniaria NRRL30616, a lignocellulolytic fungus for bioabatement of inhibitors in plant biomass hydrolysates.</title>
        <authorList>
            <consortium name="DOE Joint Genome Institute"/>
            <person name="Jimenez D.J."/>
            <person name="Hector R.E."/>
            <person name="Riley R."/>
            <person name="Sun H."/>
            <person name="Grigoriev I.V."/>
            <person name="Van Elsas J.D."/>
            <person name="Nichols N.N."/>
        </authorList>
    </citation>
    <scope>NUCLEOTIDE SEQUENCE [LARGE SCALE GENOMIC DNA]</scope>
    <source>
        <strain evidence="2 3">NRRL 30616</strain>
    </source>
</reference>
<evidence type="ECO:0000313" key="2">
    <source>
        <dbReference type="EMBL" id="OIW30493.1"/>
    </source>
</evidence>
<keyword evidence="1" id="KW-0472">Membrane</keyword>
<dbReference type="AlphaFoldDB" id="A0A1J7IT31"/>
<proteinExistence type="predicted"/>
<organism evidence="2 3">
    <name type="scientific">Coniochaeta ligniaria NRRL 30616</name>
    <dbReference type="NCBI Taxonomy" id="1408157"/>
    <lineage>
        <taxon>Eukaryota</taxon>
        <taxon>Fungi</taxon>
        <taxon>Dikarya</taxon>
        <taxon>Ascomycota</taxon>
        <taxon>Pezizomycotina</taxon>
        <taxon>Sordariomycetes</taxon>
        <taxon>Sordariomycetidae</taxon>
        <taxon>Coniochaetales</taxon>
        <taxon>Coniochaetaceae</taxon>
        <taxon>Coniochaeta</taxon>
    </lineage>
</organism>
<accession>A0A1J7IT31</accession>
<sequence>MSTSTDNGNSNHRRVASVVQGTKYCKAVHPYSRIPGKECHDVHKGERSGAGATEVPWSCGPCVSVSGPTLNNASLMDEKRQVGHPLPLPPAMSIICAAFLVASGLSRFGEFRNLNPWNPLKIVLSNFIIALADVGVAVFIVRSLTFLHSSLGFRA</sequence>
<evidence type="ECO:0000256" key="1">
    <source>
        <dbReference type="SAM" id="Phobius"/>
    </source>
</evidence>
<dbReference type="InParanoid" id="A0A1J7IT31"/>
<feature type="transmembrane region" description="Helical" evidence="1">
    <location>
        <begin position="120"/>
        <end position="141"/>
    </location>
</feature>
<keyword evidence="1" id="KW-1133">Transmembrane helix</keyword>
<feature type="transmembrane region" description="Helical" evidence="1">
    <location>
        <begin position="86"/>
        <end position="108"/>
    </location>
</feature>
<protein>
    <submittedName>
        <fullName evidence="2">Uncharacterized protein</fullName>
    </submittedName>
</protein>
<gene>
    <name evidence="2" type="ORF">CONLIGDRAFT_280435</name>
</gene>